<evidence type="ECO:0000313" key="1">
    <source>
        <dbReference type="EMBL" id="CCE22181.1"/>
    </source>
</evidence>
<dbReference type="HOGENOM" id="CLU_3137547_0_0_6"/>
<evidence type="ECO:0000313" key="2">
    <source>
        <dbReference type="Proteomes" id="UP000008315"/>
    </source>
</evidence>
<name>G4SYH7_META2</name>
<dbReference type="STRING" id="1091494.MEALZ_0483"/>
<gene>
    <name evidence="1" type="ordered locus">MEALZ_0483</name>
</gene>
<reference evidence="2" key="1">
    <citation type="journal article" date="2012" name="J. Bacteriol.">
        <title>Genome sequence of the haloalkaliphilic methanotrophic bacterium Methylomicrobium alcaliphilum 20Z.</title>
        <authorList>
            <person name="Vuilleumier S."/>
            <person name="Khmelenina V.N."/>
            <person name="Bringel F."/>
            <person name="Reshetnikov A.S."/>
            <person name="Lajus A."/>
            <person name="Mangenot S."/>
            <person name="Rouy Z."/>
            <person name="Op den Camp H.J."/>
            <person name="Jetten M.S."/>
            <person name="Dispirito A.A."/>
            <person name="Dunfield P."/>
            <person name="Klotz M.G."/>
            <person name="Semrau J.D."/>
            <person name="Stein L.Y."/>
            <person name="Barbe V."/>
            <person name="Medigue C."/>
            <person name="Trotsenko Y.A."/>
            <person name="Kalyuzhnaya M.G."/>
        </authorList>
    </citation>
    <scope>NUCLEOTIDE SEQUENCE [LARGE SCALE GENOMIC DNA]</scope>
    <source>
        <strain evidence="2">DSM 19304 / NCIMB 14124 / VKM B-2133 / 20Z</strain>
    </source>
</reference>
<proteinExistence type="predicted"/>
<dbReference type="EMBL" id="FO082060">
    <property type="protein sequence ID" value="CCE22181.1"/>
    <property type="molecule type" value="Genomic_DNA"/>
</dbReference>
<dbReference type="Proteomes" id="UP000008315">
    <property type="component" value="Chromosome"/>
</dbReference>
<organism evidence="1 2">
    <name type="scientific">Methylotuvimicrobium alcaliphilum (strain DSM 19304 / NCIMB 14124 / VKM B-2133 / 20Z)</name>
    <name type="common">Methylomicrobium alcaliphilum</name>
    <dbReference type="NCBI Taxonomy" id="1091494"/>
    <lineage>
        <taxon>Bacteria</taxon>
        <taxon>Pseudomonadati</taxon>
        <taxon>Pseudomonadota</taxon>
        <taxon>Gammaproteobacteria</taxon>
        <taxon>Methylococcales</taxon>
        <taxon>Methylococcaceae</taxon>
        <taxon>Methylotuvimicrobium</taxon>
    </lineage>
</organism>
<keyword evidence="2" id="KW-1185">Reference proteome</keyword>
<sequence>MYNDERRAWEPLKRFGRVYDLYPAKYTSAGCKTMGFGFRLYPSYARATL</sequence>
<protein>
    <submittedName>
        <fullName evidence="1">Uncharacterized protein</fullName>
    </submittedName>
</protein>
<dbReference type="KEGG" id="mah:MEALZ_0483"/>
<dbReference type="AlphaFoldDB" id="G4SYH7"/>
<accession>G4SYH7</accession>